<dbReference type="PANTHER" id="PTHR23263:SF124">
    <property type="entry name" value="SMALL PROLINE-RICH PROTEIN 3"/>
    <property type="match status" value="1"/>
</dbReference>
<reference evidence="1 2" key="1">
    <citation type="journal article" date="2011" name="Science">
        <title>The ecoresponsive genome of Daphnia pulex.</title>
        <authorList>
            <person name="Colbourne J.K."/>
            <person name="Pfrender M.E."/>
            <person name="Gilbert D."/>
            <person name="Thomas W.K."/>
            <person name="Tucker A."/>
            <person name="Oakley T.H."/>
            <person name="Tokishita S."/>
            <person name="Aerts A."/>
            <person name="Arnold G.J."/>
            <person name="Basu M.K."/>
            <person name="Bauer D.J."/>
            <person name="Caceres C.E."/>
            <person name="Carmel L."/>
            <person name="Casola C."/>
            <person name="Choi J.H."/>
            <person name="Detter J.C."/>
            <person name="Dong Q."/>
            <person name="Dusheyko S."/>
            <person name="Eads B.D."/>
            <person name="Frohlich T."/>
            <person name="Geiler-Samerotte K.A."/>
            <person name="Gerlach D."/>
            <person name="Hatcher P."/>
            <person name="Jogdeo S."/>
            <person name="Krijgsveld J."/>
            <person name="Kriventseva E.V."/>
            <person name="Kultz D."/>
            <person name="Laforsch C."/>
            <person name="Lindquist E."/>
            <person name="Lopez J."/>
            <person name="Manak J.R."/>
            <person name="Muller J."/>
            <person name="Pangilinan J."/>
            <person name="Patwardhan R.P."/>
            <person name="Pitluck S."/>
            <person name="Pritham E.J."/>
            <person name="Rechtsteiner A."/>
            <person name="Rho M."/>
            <person name="Rogozin I.B."/>
            <person name="Sakarya O."/>
            <person name="Salamov A."/>
            <person name="Schaack S."/>
            <person name="Shapiro H."/>
            <person name="Shiga Y."/>
            <person name="Skalitzky C."/>
            <person name="Smith Z."/>
            <person name="Souvorov A."/>
            <person name="Sung W."/>
            <person name="Tang Z."/>
            <person name="Tsuchiya D."/>
            <person name="Tu H."/>
            <person name="Vos H."/>
            <person name="Wang M."/>
            <person name="Wolf Y.I."/>
            <person name="Yamagata H."/>
            <person name="Yamada T."/>
            <person name="Ye Y."/>
            <person name="Shaw J.R."/>
            <person name="Andrews J."/>
            <person name="Crease T.J."/>
            <person name="Tang H."/>
            <person name="Lucas S.M."/>
            <person name="Robertson H.M."/>
            <person name="Bork P."/>
            <person name="Koonin E.V."/>
            <person name="Zdobnov E.M."/>
            <person name="Grigoriev I.V."/>
            <person name="Lynch M."/>
            <person name="Boore J.L."/>
        </authorList>
    </citation>
    <scope>NUCLEOTIDE SEQUENCE [LARGE SCALE GENOMIC DNA]</scope>
</reference>
<dbReference type="EMBL" id="GL732530">
    <property type="protein sequence ID" value="EFX86295.1"/>
    <property type="molecule type" value="Genomic_DNA"/>
</dbReference>
<dbReference type="Proteomes" id="UP000000305">
    <property type="component" value="Unassembled WGS sequence"/>
</dbReference>
<sequence length="128" mass="14655">MVNYGAVLLLGVESLMVGSTMGVQMLTFATSTYYAEAPKVLRLKELRDKRDPSYITKAPEYYTTEYTVPAYYTEIPKYYTTTNAARTVKYYTEPSKYYSTLYTTTTEATKYYVAQTSSQQLLLRTALN</sequence>
<dbReference type="PhylomeDB" id="E9G2L6"/>
<dbReference type="AlphaFoldDB" id="E9G2L6"/>
<protein>
    <submittedName>
        <fullName evidence="1">Uncharacterized protein</fullName>
    </submittedName>
</protein>
<gene>
    <name evidence="1" type="ORF">DAPPUDRAFT_237038</name>
</gene>
<dbReference type="KEGG" id="dpx:DAPPUDRAFT_237038"/>
<proteinExistence type="predicted"/>
<organism evidence="1 2">
    <name type="scientific">Daphnia pulex</name>
    <name type="common">Water flea</name>
    <dbReference type="NCBI Taxonomy" id="6669"/>
    <lineage>
        <taxon>Eukaryota</taxon>
        <taxon>Metazoa</taxon>
        <taxon>Ecdysozoa</taxon>
        <taxon>Arthropoda</taxon>
        <taxon>Crustacea</taxon>
        <taxon>Branchiopoda</taxon>
        <taxon>Diplostraca</taxon>
        <taxon>Cladocera</taxon>
        <taxon>Anomopoda</taxon>
        <taxon>Daphniidae</taxon>
        <taxon>Daphnia</taxon>
    </lineage>
</organism>
<dbReference type="HOGENOM" id="CLU_1961821_0_0_1"/>
<dbReference type="OrthoDB" id="10656879at2759"/>
<name>E9G2L6_DAPPU</name>
<evidence type="ECO:0000313" key="2">
    <source>
        <dbReference type="Proteomes" id="UP000000305"/>
    </source>
</evidence>
<evidence type="ECO:0000313" key="1">
    <source>
        <dbReference type="EMBL" id="EFX86295.1"/>
    </source>
</evidence>
<accession>E9G2L6</accession>
<dbReference type="InParanoid" id="E9G2L6"/>
<dbReference type="PANTHER" id="PTHR23263">
    <property type="entry name" value="SMALL PROLINE-RICH PROTEIN"/>
    <property type="match status" value="1"/>
</dbReference>
<keyword evidence="2" id="KW-1185">Reference proteome</keyword>